<feature type="region of interest" description="Disordered" evidence="1">
    <location>
        <begin position="19"/>
        <end position="76"/>
    </location>
</feature>
<keyword evidence="4" id="KW-1185">Reference proteome</keyword>
<dbReference type="SUPFAM" id="SSF56672">
    <property type="entry name" value="DNA/RNA polymerases"/>
    <property type="match status" value="1"/>
</dbReference>
<keyword evidence="3" id="KW-0695">RNA-directed DNA polymerase</keyword>
<feature type="compositionally biased region" description="Basic residues" evidence="1">
    <location>
        <begin position="29"/>
        <end position="41"/>
    </location>
</feature>
<dbReference type="EMBL" id="BQNB010017195">
    <property type="protein sequence ID" value="GJT60376.1"/>
    <property type="molecule type" value="Genomic_DNA"/>
</dbReference>
<feature type="compositionally biased region" description="Polar residues" evidence="1">
    <location>
        <begin position="317"/>
        <end position="333"/>
    </location>
</feature>
<reference evidence="3" key="2">
    <citation type="submission" date="2022-01" db="EMBL/GenBank/DDBJ databases">
        <authorList>
            <person name="Yamashiro T."/>
            <person name="Shiraishi A."/>
            <person name="Satake H."/>
            <person name="Nakayama K."/>
        </authorList>
    </citation>
    <scope>NUCLEOTIDE SEQUENCE</scope>
</reference>
<name>A0ABQ5FAD9_9ASTR</name>
<feature type="compositionally biased region" description="Pro residues" evidence="1">
    <location>
        <begin position="216"/>
        <end position="227"/>
    </location>
</feature>
<accession>A0ABQ5FAD9</accession>
<reference evidence="3" key="1">
    <citation type="journal article" date="2022" name="Int. J. Mol. Sci.">
        <title>Draft Genome of Tanacetum Coccineum: Genomic Comparison of Closely Related Tanacetum-Family Plants.</title>
        <authorList>
            <person name="Yamashiro T."/>
            <person name="Shiraishi A."/>
            <person name="Nakayama K."/>
            <person name="Satake H."/>
        </authorList>
    </citation>
    <scope>NUCLEOTIDE SEQUENCE</scope>
</reference>
<dbReference type="PANTHER" id="PTHR33116:SF78">
    <property type="entry name" value="OS12G0587133 PROTEIN"/>
    <property type="match status" value="1"/>
</dbReference>
<evidence type="ECO:0000313" key="3">
    <source>
        <dbReference type="EMBL" id="GJT60376.1"/>
    </source>
</evidence>
<feature type="compositionally biased region" description="Polar residues" evidence="1">
    <location>
        <begin position="187"/>
        <end position="203"/>
    </location>
</feature>
<sequence length="1033" mass="117001">MNENPELYKESYLLYDRVMNPLTAQQERKTRKDRGMKRGRHSTSSSSAFDQPSSSHLNDDDDGNGEGTSRASTSSPIRYISSLTNEVPEVFQNPPNIEPHLEPFTPVKLKSSTVKYTTTSSSPTPLNAPSKTTSTNQTSSSQENTSSSFHSKLQISPPSSHEPNSPHHLNPLLDNILDVPPRPLNPQPLQSHPSLDITLSLSPITPLDHTHDTTSPPSPPQPQPPIMGHPLFYNYHDYHGSTCICYLCSIISPTPPNAPSKTTSTNQTSSSQENTSSSFHSKLQISPPSSHEPNSPPHLNPLLDNILDVPPRPLNPQPLQSHPSLDITLSLSPITPLDHTHDTTSPPSPPQPQPPIMGHPLFYNYHDYHGSTCICSKRGLRQGDPISSYLFTLVMEVLNLMIKRHVRNDGRFKYHSGCGKLEITSLCFADDLLLLCYGDLISASILRQGLDEFSLSSGLYASMSKSEAFFCGLTPEIKNDILMAMPFKEGTLPIKYLGIPLVYKKINVNDCKILIEVIQNRINDWKNKNLSFAGRLLLISYVLALLQVYWGSLFIFPMSVCEKIDKVFKNFLWARGDNSKSMVSVNWKDVCKPKSQGDLGLKSIRSWNVALMAKHLWNVTSDKDSIWVKWVKVHRLKGGNIWDVELKEHRYWSWCQILKLRDGIRRFFNIKIAGLSLNARVCDFISNGSWVWPNEWEGRFDKVLDVPVPNIVHDLDDKVVWIDKKGWEKHFSVAEAWKAIKTEFPKDVNKVFDCDDLVTGGFLYISLDECLKERYVEWWYVDVFPKCFYGPRYDYLTLVVEIYCRRDGNPFLGINMVYFSLDFHVLKCMVEDMYKCGWYDSICIGTGFWQCNRIFDCDDSKASFVFTKDTINFNGCIAVGLGRHTSLDLSYGDGSVGVWLVPGFPDDLEFPLSPPVGLSKLFMISVSKPRVISYECVKTLGEVLDWYLARLGTRHLLSVRTIKLRKEVSRALHPKWRAKVTAIEESKDLTSLSLDDLIGNLKVHEMIIKKDSEIVKAKVKRNLLHLKAKKEYS</sequence>
<keyword evidence="3" id="KW-0548">Nucleotidyltransferase</keyword>
<comment type="caution">
    <text evidence="3">The sequence shown here is derived from an EMBL/GenBank/DDBJ whole genome shotgun (WGS) entry which is preliminary data.</text>
</comment>
<keyword evidence="3" id="KW-0808">Transferase</keyword>
<feature type="compositionally biased region" description="Low complexity" evidence="1">
    <location>
        <begin position="42"/>
        <end position="55"/>
    </location>
</feature>
<feature type="domain" description="Reverse transcriptase" evidence="2">
    <location>
        <begin position="374"/>
        <end position="500"/>
    </location>
</feature>
<dbReference type="Proteomes" id="UP001151760">
    <property type="component" value="Unassembled WGS sequence"/>
</dbReference>
<feature type="compositionally biased region" description="Polar residues" evidence="1">
    <location>
        <begin position="67"/>
        <end position="76"/>
    </location>
</feature>
<proteinExistence type="predicted"/>
<evidence type="ECO:0000313" key="4">
    <source>
        <dbReference type="Proteomes" id="UP001151760"/>
    </source>
</evidence>
<dbReference type="GO" id="GO:0003964">
    <property type="term" value="F:RNA-directed DNA polymerase activity"/>
    <property type="evidence" value="ECO:0007669"/>
    <property type="project" value="UniProtKB-KW"/>
</dbReference>
<feature type="compositionally biased region" description="Low complexity" evidence="1">
    <location>
        <begin position="156"/>
        <end position="175"/>
    </location>
</feature>
<feature type="region of interest" description="Disordered" evidence="1">
    <location>
        <begin position="257"/>
        <end position="355"/>
    </location>
</feature>
<dbReference type="Pfam" id="PF00078">
    <property type="entry name" value="RVT_1"/>
    <property type="match status" value="1"/>
</dbReference>
<dbReference type="InterPro" id="IPR043502">
    <property type="entry name" value="DNA/RNA_pol_sf"/>
</dbReference>
<dbReference type="InterPro" id="IPR000477">
    <property type="entry name" value="RT_dom"/>
</dbReference>
<organism evidence="3 4">
    <name type="scientific">Tanacetum coccineum</name>
    <dbReference type="NCBI Taxonomy" id="301880"/>
    <lineage>
        <taxon>Eukaryota</taxon>
        <taxon>Viridiplantae</taxon>
        <taxon>Streptophyta</taxon>
        <taxon>Embryophyta</taxon>
        <taxon>Tracheophyta</taxon>
        <taxon>Spermatophyta</taxon>
        <taxon>Magnoliopsida</taxon>
        <taxon>eudicotyledons</taxon>
        <taxon>Gunneridae</taxon>
        <taxon>Pentapetalae</taxon>
        <taxon>asterids</taxon>
        <taxon>campanulids</taxon>
        <taxon>Asterales</taxon>
        <taxon>Asteraceae</taxon>
        <taxon>Asteroideae</taxon>
        <taxon>Anthemideae</taxon>
        <taxon>Anthemidinae</taxon>
        <taxon>Tanacetum</taxon>
    </lineage>
</organism>
<protein>
    <submittedName>
        <fullName evidence="3">RNA-directed DNA polymerase, eukaryota, reverse transcriptase zinc-binding domain protein</fullName>
    </submittedName>
</protein>
<dbReference type="PANTHER" id="PTHR33116">
    <property type="entry name" value="REVERSE TRANSCRIPTASE ZINC-BINDING DOMAIN-CONTAINING PROTEIN-RELATED-RELATED"/>
    <property type="match status" value="1"/>
</dbReference>
<feature type="compositionally biased region" description="Low complexity" evidence="1">
    <location>
        <begin position="115"/>
        <end position="148"/>
    </location>
</feature>
<feature type="compositionally biased region" description="Low complexity" evidence="1">
    <location>
        <begin position="260"/>
        <end position="278"/>
    </location>
</feature>
<feature type="compositionally biased region" description="Pro residues" evidence="1">
    <location>
        <begin position="346"/>
        <end position="355"/>
    </location>
</feature>
<evidence type="ECO:0000256" key="1">
    <source>
        <dbReference type="SAM" id="MobiDB-lite"/>
    </source>
</evidence>
<feature type="region of interest" description="Disordered" evidence="1">
    <location>
        <begin position="115"/>
        <end position="228"/>
    </location>
</feature>
<gene>
    <name evidence="3" type="ORF">Tco_1003909</name>
</gene>
<evidence type="ECO:0000259" key="2">
    <source>
        <dbReference type="Pfam" id="PF00078"/>
    </source>
</evidence>